<sequence>MSEQDTEEHADRQGLGQVGSPGAVPVRLTGSVRRLLGLAISVLVLGLGVGLSSGLLSLFFAGSEKLMLGFVEGPHQAGAFQTPALRRFISVSLAGLVTAILWWLLRNRTRPVPSVKKAVRGADMPAWQTATHVLLQIFLVASGGSIGREVAPREAGAMLATYWTRLLGRLGLRKADRTMLVAAAAGAGFAGIYIAPLTGAFFGIEVLLGRVSITVVMVNLGMSALATLVGGVIKGFGPYYALPNQAFSPWMMGLCLLIGPLMGLVGTGFRRLTSWAEQHQSTGNPILFQLPVVCILTGLVAIWMPQVMGNGRSMAQTAMNQTLQGITDAHALVMALGTLCLFALVKAVFTVATIRSGASGGTLTPSIAIGASLGAGVGLVGAWFLPALPVWQCALIGATALLAASQQAPLMALAMLMEVSHLPITAIMPLGFAVALSILVSQVLLSLSQKAGHELAAAPCNHTVGGTG</sequence>
<evidence type="ECO:0000256" key="1">
    <source>
        <dbReference type="ARBA" id="ARBA00004141"/>
    </source>
</evidence>
<feature type="transmembrane region" description="Helical" evidence="10">
    <location>
        <begin position="329"/>
        <end position="354"/>
    </location>
</feature>
<evidence type="ECO:0000256" key="2">
    <source>
        <dbReference type="ARBA" id="ARBA00022448"/>
    </source>
</evidence>
<dbReference type="EMBL" id="VMHJ01000005">
    <property type="protein sequence ID" value="TSJ84846.1"/>
    <property type="molecule type" value="Genomic_DNA"/>
</dbReference>
<evidence type="ECO:0000256" key="10">
    <source>
        <dbReference type="SAM" id="Phobius"/>
    </source>
</evidence>
<dbReference type="PRINTS" id="PR00762">
    <property type="entry name" value="CLCHANNEL"/>
</dbReference>
<evidence type="ECO:0000256" key="7">
    <source>
        <dbReference type="ARBA" id="ARBA00023173"/>
    </source>
</evidence>
<dbReference type="PANTHER" id="PTHR43427">
    <property type="entry name" value="CHLORIDE CHANNEL PROTEIN CLC-E"/>
    <property type="match status" value="1"/>
</dbReference>
<dbReference type="InterPro" id="IPR014743">
    <property type="entry name" value="Cl-channel_core"/>
</dbReference>
<feature type="transmembrane region" description="Helical" evidence="10">
    <location>
        <begin position="35"/>
        <end position="61"/>
    </location>
</feature>
<keyword evidence="5" id="KW-0406">Ion transport</keyword>
<evidence type="ECO:0000256" key="4">
    <source>
        <dbReference type="ARBA" id="ARBA00022989"/>
    </source>
</evidence>
<keyword evidence="4 10" id="KW-1133">Transmembrane helix</keyword>
<organism evidence="11 12">
    <name type="scientific">Bifidobacterium asteroides</name>
    <dbReference type="NCBI Taxonomy" id="1684"/>
    <lineage>
        <taxon>Bacteria</taxon>
        <taxon>Bacillati</taxon>
        <taxon>Actinomycetota</taxon>
        <taxon>Actinomycetes</taxon>
        <taxon>Bifidobacteriales</taxon>
        <taxon>Bifidobacteriaceae</taxon>
        <taxon>Bifidobacterium</taxon>
    </lineage>
</organism>
<dbReference type="InterPro" id="IPR050368">
    <property type="entry name" value="ClC-type_chloride_channel"/>
</dbReference>
<evidence type="ECO:0000313" key="11">
    <source>
        <dbReference type="EMBL" id="TSJ84846.1"/>
    </source>
</evidence>
<dbReference type="GO" id="GO:0005254">
    <property type="term" value="F:chloride channel activity"/>
    <property type="evidence" value="ECO:0007669"/>
    <property type="project" value="UniProtKB-KW"/>
</dbReference>
<accession>A0A556R7I4</accession>
<feature type="transmembrane region" description="Helical" evidence="10">
    <location>
        <begin position="286"/>
        <end position="308"/>
    </location>
</feature>
<dbReference type="CDD" id="cd01033">
    <property type="entry name" value="ClC_like"/>
    <property type="match status" value="1"/>
</dbReference>
<gene>
    <name evidence="11" type="ORF">FPK29_08640</name>
</gene>
<keyword evidence="7" id="KW-0869">Chloride channel</keyword>
<feature type="transmembrane region" description="Helical" evidence="10">
    <location>
        <begin position="393"/>
        <end position="416"/>
    </location>
</feature>
<dbReference type="Gene3D" id="1.10.3080.10">
    <property type="entry name" value="Clc chloride channel"/>
    <property type="match status" value="1"/>
</dbReference>
<dbReference type="Pfam" id="PF00654">
    <property type="entry name" value="Voltage_CLC"/>
    <property type="match status" value="1"/>
</dbReference>
<feature type="transmembrane region" description="Helical" evidence="10">
    <location>
        <begin position="422"/>
        <end position="445"/>
    </location>
</feature>
<name>A0A556R7I4_9BIFI</name>
<evidence type="ECO:0000256" key="8">
    <source>
        <dbReference type="ARBA" id="ARBA00023214"/>
    </source>
</evidence>
<evidence type="ECO:0000256" key="6">
    <source>
        <dbReference type="ARBA" id="ARBA00023136"/>
    </source>
</evidence>
<keyword evidence="8" id="KW-0868">Chloride</keyword>
<dbReference type="SUPFAM" id="SSF81340">
    <property type="entry name" value="Clc chloride channel"/>
    <property type="match status" value="1"/>
</dbReference>
<comment type="caution">
    <text evidence="11">The sequence shown here is derived from an EMBL/GenBank/DDBJ whole genome shotgun (WGS) entry which is preliminary data.</text>
</comment>
<feature type="transmembrane region" description="Helical" evidence="10">
    <location>
        <begin position="245"/>
        <end position="266"/>
    </location>
</feature>
<feature type="transmembrane region" description="Helical" evidence="10">
    <location>
        <begin position="210"/>
        <end position="233"/>
    </location>
</feature>
<dbReference type="InterPro" id="IPR001807">
    <property type="entry name" value="ClC"/>
</dbReference>
<dbReference type="PANTHER" id="PTHR43427:SF6">
    <property type="entry name" value="CHLORIDE CHANNEL PROTEIN CLC-E"/>
    <property type="match status" value="1"/>
</dbReference>
<feature type="transmembrane region" description="Helical" evidence="10">
    <location>
        <begin position="88"/>
        <end position="105"/>
    </location>
</feature>
<dbReference type="AlphaFoldDB" id="A0A556R7I4"/>
<keyword evidence="2" id="KW-0813">Transport</keyword>
<keyword evidence="6 10" id="KW-0472">Membrane</keyword>
<dbReference type="Proteomes" id="UP000317536">
    <property type="component" value="Unassembled WGS sequence"/>
</dbReference>
<evidence type="ECO:0000256" key="9">
    <source>
        <dbReference type="ARBA" id="ARBA00023303"/>
    </source>
</evidence>
<feature type="transmembrane region" description="Helical" evidence="10">
    <location>
        <begin position="366"/>
        <end position="386"/>
    </location>
</feature>
<proteinExistence type="predicted"/>
<protein>
    <submittedName>
        <fullName evidence="11">Chloride channel protein</fullName>
    </submittedName>
</protein>
<keyword evidence="9" id="KW-0407">Ion channel</keyword>
<feature type="transmembrane region" description="Helical" evidence="10">
    <location>
        <begin position="179"/>
        <end position="204"/>
    </location>
</feature>
<keyword evidence="3 10" id="KW-0812">Transmembrane</keyword>
<evidence type="ECO:0000313" key="12">
    <source>
        <dbReference type="Proteomes" id="UP000317536"/>
    </source>
</evidence>
<dbReference type="GO" id="GO:0034707">
    <property type="term" value="C:chloride channel complex"/>
    <property type="evidence" value="ECO:0007669"/>
    <property type="project" value="UniProtKB-KW"/>
</dbReference>
<evidence type="ECO:0000256" key="5">
    <source>
        <dbReference type="ARBA" id="ARBA00023065"/>
    </source>
</evidence>
<reference evidence="11 12" key="1">
    <citation type="submission" date="2019-07" db="EMBL/GenBank/DDBJ databases">
        <title>Bifidobacterium asteroides genomes.</title>
        <authorList>
            <person name="Zheng H."/>
        </authorList>
    </citation>
    <scope>NUCLEOTIDE SEQUENCE [LARGE SCALE GENOMIC DNA]</scope>
    <source>
        <strain evidence="11 12">W8111</strain>
    </source>
</reference>
<comment type="subcellular location">
    <subcellularLocation>
        <location evidence="1">Membrane</location>
        <topology evidence="1">Multi-pass membrane protein</topology>
    </subcellularLocation>
</comment>
<evidence type="ECO:0000256" key="3">
    <source>
        <dbReference type="ARBA" id="ARBA00022692"/>
    </source>
</evidence>